<sequence>MFDECKKFTGVLHTMRLLAKYRSTPHRLSTVDSILFLAFLP</sequence>
<name>A0A914RWN5_PAREQ</name>
<accession>A0A914RWN5</accession>
<organism evidence="1 2">
    <name type="scientific">Parascaris equorum</name>
    <name type="common">Equine roundworm</name>
    <dbReference type="NCBI Taxonomy" id="6256"/>
    <lineage>
        <taxon>Eukaryota</taxon>
        <taxon>Metazoa</taxon>
        <taxon>Ecdysozoa</taxon>
        <taxon>Nematoda</taxon>
        <taxon>Chromadorea</taxon>
        <taxon>Rhabditida</taxon>
        <taxon>Spirurina</taxon>
        <taxon>Ascaridomorpha</taxon>
        <taxon>Ascaridoidea</taxon>
        <taxon>Ascarididae</taxon>
        <taxon>Parascaris</taxon>
    </lineage>
</organism>
<proteinExistence type="predicted"/>
<reference evidence="2" key="1">
    <citation type="submission" date="2022-11" db="UniProtKB">
        <authorList>
            <consortium name="WormBaseParasite"/>
        </authorList>
    </citation>
    <scope>IDENTIFICATION</scope>
</reference>
<evidence type="ECO:0000313" key="1">
    <source>
        <dbReference type="Proteomes" id="UP000887564"/>
    </source>
</evidence>
<dbReference type="AlphaFoldDB" id="A0A914RWN5"/>
<dbReference type="WBParaSite" id="PEQ_0001090501-mRNA-1">
    <property type="protein sequence ID" value="PEQ_0001090501-mRNA-1"/>
    <property type="gene ID" value="PEQ_0001090501"/>
</dbReference>
<evidence type="ECO:0000313" key="2">
    <source>
        <dbReference type="WBParaSite" id="PEQ_0001090501-mRNA-1"/>
    </source>
</evidence>
<protein>
    <submittedName>
        <fullName evidence="2">Uncharacterized protein</fullName>
    </submittedName>
</protein>
<keyword evidence="1" id="KW-1185">Reference proteome</keyword>
<dbReference type="Proteomes" id="UP000887564">
    <property type="component" value="Unplaced"/>
</dbReference>